<dbReference type="InterPro" id="IPR020785">
    <property type="entry name" value="Ribosomal_uL11_CS"/>
</dbReference>
<protein>
    <recommendedName>
        <fullName evidence="8">Large ribosomal subunit protein uL11</fullName>
    </recommendedName>
</protein>
<comment type="PTM">
    <text evidence="8 10">One or more lysine residues are methylated.</text>
</comment>
<name>A0A074L5F2_9BACT</name>
<keyword evidence="6 8" id="KW-0687">Ribonucleoprotein</keyword>
<evidence type="ECO:0000256" key="3">
    <source>
        <dbReference type="ARBA" id="ARBA00022730"/>
    </source>
</evidence>
<dbReference type="RefSeq" id="WP_035071549.1">
    <property type="nucleotide sequence ID" value="NZ_JMIH01000014.1"/>
</dbReference>
<proteinExistence type="inferred from homology"/>
<dbReference type="GO" id="GO:0003735">
    <property type="term" value="F:structural constituent of ribosome"/>
    <property type="evidence" value="ECO:0007669"/>
    <property type="project" value="InterPro"/>
</dbReference>
<dbReference type="STRING" id="1048983.EL17_05085"/>
<dbReference type="Pfam" id="PF03946">
    <property type="entry name" value="Ribosomal_L11_N"/>
    <property type="match status" value="1"/>
</dbReference>
<evidence type="ECO:0000259" key="11">
    <source>
        <dbReference type="Pfam" id="PF00298"/>
    </source>
</evidence>
<reference evidence="13 14" key="1">
    <citation type="submission" date="2014-04" db="EMBL/GenBank/DDBJ databases">
        <title>Characterization and application of a salt tolerant electro-active bacterium.</title>
        <authorList>
            <person name="Yang L."/>
            <person name="Wei S."/>
            <person name="Tay Q.X.M."/>
        </authorList>
    </citation>
    <scope>NUCLEOTIDE SEQUENCE [LARGE SCALE GENOMIC DNA]</scope>
    <source>
        <strain evidence="13 14">LY1</strain>
    </source>
</reference>
<dbReference type="InterPro" id="IPR020784">
    <property type="entry name" value="Ribosomal_uL11_N"/>
</dbReference>
<organism evidence="13 14">
    <name type="scientific">Anditalea andensis</name>
    <dbReference type="NCBI Taxonomy" id="1048983"/>
    <lineage>
        <taxon>Bacteria</taxon>
        <taxon>Pseudomonadati</taxon>
        <taxon>Bacteroidota</taxon>
        <taxon>Cytophagia</taxon>
        <taxon>Cytophagales</taxon>
        <taxon>Cytophagaceae</taxon>
        <taxon>Anditalea</taxon>
    </lineage>
</organism>
<evidence type="ECO:0000256" key="7">
    <source>
        <dbReference type="ARBA" id="ARBA00062905"/>
    </source>
</evidence>
<keyword evidence="3 8" id="KW-0699">rRNA-binding</keyword>
<keyword evidence="5 8" id="KW-0689">Ribosomal protein</keyword>
<comment type="subunit">
    <text evidence="8">Part of the ribosomal stalk of the 50S ribosomal subunit. Interacts with L10 and the large rRNA to form the base of the stalk. L10 forms an elongated spine to which L12 dimers bind in a sequential fashion forming a multimeric L10(L12)X complex.</text>
</comment>
<feature type="domain" description="Large ribosomal subunit protein uL11 C-terminal" evidence="11">
    <location>
        <begin position="71"/>
        <end position="139"/>
    </location>
</feature>
<keyword evidence="2 8" id="KW-0488">Methylation</keyword>
<sequence>MAKEITGYLKLQVKGGQANPSPPVGPALGSKGLNIMEFCKQFNARTQEKMGTVLPVLITIYSDKSFDFVVKTPPAANLLIEAAKIKSGSAEPNRKKVGSVTWDQVKEIAEVKMPDLNAFKMDSAMKMIAGTARSMGITVSGKAPWEE</sequence>
<dbReference type="eggNOG" id="COG0080">
    <property type="taxonomic scope" value="Bacteria"/>
</dbReference>
<dbReference type="FunFam" id="1.10.10.250:FF:000001">
    <property type="entry name" value="50S ribosomal protein L11"/>
    <property type="match status" value="1"/>
</dbReference>
<dbReference type="CDD" id="cd00349">
    <property type="entry name" value="Ribosomal_L11"/>
    <property type="match status" value="1"/>
</dbReference>
<dbReference type="GO" id="GO:0022625">
    <property type="term" value="C:cytosolic large ribosomal subunit"/>
    <property type="evidence" value="ECO:0007669"/>
    <property type="project" value="TreeGrafter"/>
</dbReference>
<evidence type="ECO:0000256" key="6">
    <source>
        <dbReference type="ARBA" id="ARBA00023274"/>
    </source>
</evidence>
<evidence type="ECO:0000313" key="14">
    <source>
        <dbReference type="Proteomes" id="UP000027821"/>
    </source>
</evidence>
<evidence type="ECO:0000256" key="2">
    <source>
        <dbReference type="ARBA" id="ARBA00022481"/>
    </source>
</evidence>
<evidence type="ECO:0000256" key="1">
    <source>
        <dbReference type="ARBA" id="ARBA00010537"/>
    </source>
</evidence>
<comment type="subunit">
    <text evidence="7">Part of the ribosomal stalk of the 50S ribosomal subunit. Interacts with L10 and the large rRNA to form the base of the stalk. L10 forms an elongated spine to which 2 L12 dimers bind in a sequential fashion forming a pentameric L10(L12)2(L12)2 complex.</text>
</comment>
<dbReference type="NCBIfam" id="TIGR01632">
    <property type="entry name" value="L11_bact"/>
    <property type="match status" value="1"/>
</dbReference>
<dbReference type="Proteomes" id="UP000027821">
    <property type="component" value="Unassembled WGS sequence"/>
</dbReference>
<dbReference type="EMBL" id="JMIH01000014">
    <property type="protein sequence ID" value="KEO75053.1"/>
    <property type="molecule type" value="Genomic_DNA"/>
</dbReference>
<dbReference type="InterPro" id="IPR020783">
    <property type="entry name" value="Ribosomal_uL11_C"/>
</dbReference>
<comment type="function">
    <text evidence="8 10">Forms part of the ribosomal stalk which helps the ribosome interact with GTP-bound translation factors.</text>
</comment>
<evidence type="ECO:0000256" key="10">
    <source>
        <dbReference type="RuleBase" id="RU003979"/>
    </source>
</evidence>
<dbReference type="OrthoDB" id="9802408at2"/>
<dbReference type="HAMAP" id="MF_00736">
    <property type="entry name" value="Ribosomal_uL11"/>
    <property type="match status" value="1"/>
</dbReference>
<evidence type="ECO:0000256" key="9">
    <source>
        <dbReference type="RuleBase" id="RU003978"/>
    </source>
</evidence>
<evidence type="ECO:0000313" key="13">
    <source>
        <dbReference type="EMBL" id="KEO75053.1"/>
    </source>
</evidence>
<evidence type="ECO:0000256" key="8">
    <source>
        <dbReference type="HAMAP-Rule" id="MF_00736"/>
    </source>
</evidence>
<dbReference type="SUPFAM" id="SSF46906">
    <property type="entry name" value="Ribosomal protein L11, C-terminal domain"/>
    <property type="match status" value="1"/>
</dbReference>
<dbReference type="FunFam" id="3.30.1550.10:FF:000001">
    <property type="entry name" value="50S ribosomal protein L11"/>
    <property type="match status" value="1"/>
</dbReference>
<dbReference type="Pfam" id="PF00298">
    <property type="entry name" value="Ribosomal_L11"/>
    <property type="match status" value="1"/>
</dbReference>
<dbReference type="InterPro" id="IPR036769">
    <property type="entry name" value="Ribosomal_uL11_C_sf"/>
</dbReference>
<comment type="similarity">
    <text evidence="1 8 9">Belongs to the universal ribosomal protein uL11 family.</text>
</comment>
<dbReference type="InterPro" id="IPR006519">
    <property type="entry name" value="Ribosomal_uL11_bac-typ"/>
</dbReference>
<dbReference type="Gene3D" id="1.10.10.250">
    <property type="entry name" value="Ribosomal protein L11, C-terminal domain"/>
    <property type="match status" value="1"/>
</dbReference>
<evidence type="ECO:0000256" key="4">
    <source>
        <dbReference type="ARBA" id="ARBA00022884"/>
    </source>
</evidence>
<dbReference type="PROSITE" id="PS00359">
    <property type="entry name" value="RIBOSOMAL_L11"/>
    <property type="match status" value="1"/>
</dbReference>
<dbReference type="InterPro" id="IPR036796">
    <property type="entry name" value="Ribosomal_uL11_N_sf"/>
</dbReference>
<dbReference type="PANTHER" id="PTHR11661:SF1">
    <property type="entry name" value="LARGE RIBOSOMAL SUBUNIT PROTEIN UL11M"/>
    <property type="match status" value="1"/>
</dbReference>
<gene>
    <name evidence="8" type="primary">rplK</name>
    <name evidence="13" type="ORF">EL17_05085</name>
</gene>
<dbReference type="AlphaFoldDB" id="A0A074L5F2"/>
<comment type="caution">
    <text evidence="13">The sequence shown here is derived from an EMBL/GenBank/DDBJ whole genome shotgun (WGS) entry which is preliminary data.</text>
</comment>
<dbReference type="SMART" id="SM00649">
    <property type="entry name" value="RL11"/>
    <property type="match status" value="1"/>
</dbReference>
<dbReference type="Gene3D" id="3.30.1550.10">
    <property type="entry name" value="Ribosomal protein L11/L12, N-terminal domain"/>
    <property type="match status" value="1"/>
</dbReference>
<dbReference type="GO" id="GO:0006412">
    <property type="term" value="P:translation"/>
    <property type="evidence" value="ECO:0007669"/>
    <property type="project" value="UniProtKB-UniRule"/>
</dbReference>
<accession>A0A074L5F2</accession>
<dbReference type="InterPro" id="IPR000911">
    <property type="entry name" value="Ribosomal_uL11"/>
</dbReference>
<evidence type="ECO:0000256" key="5">
    <source>
        <dbReference type="ARBA" id="ARBA00022980"/>
    </source>
</evidence>
<keyword evidence="14" id="KW-1185">Reference proteome</keyword>
<keyword evidence="4 8" id="KW-0694">RNA-binding</keyword>
<dbReference type="SUPFAM" id="SSF54747">
    <property type="entry name" value="Ribosomal L11/L12e N-terminal domain"/>
    <property type="match status" value="1"/>
</dbReference>
<dbReference type="PANTHER" id="PTHR11661">
    <property type="entry name" value="60S RIBOSOMAL PROTEIN L12"/>
    <property type="match status" value="1"/>
</dbReference>
<evidence type="ECO:0000259" key="12">
    <source>
        <dbReference type="Pfam" id="PF03946"/>
    </source>
</evidence>
<dbReference type="GO" id="GO:0070180">
    <property type="term" value="F:large ribosomal subunit rRNA binding"/>
    <property type="evidence" value="ECO:0007669"/>
    <property type="project" value="UniProtKB-UniRule"/>
</dbReference>
<feature type="domain" description="Large ribosomal subunit protein uL11 N-terminal" evidence="12">
    <location>
        <begin position="9"/>
        <end position="66"/>
    </location>
</feature>